<evidence type="ECO:0000313" key="11">
    <source>
        <dbReference type="EMBL" id="PHK98070.1"/>
    </source>
</evidence>
<dbReference type="RefSeq" id="WP_099106968.1">
    <property type="nucleotide sequence ID" value="NZ_JAATJF010000002.1"/>
</dbReference>
<dbReference type="InterPro" id="IPR036942">
    <property type="entry name" value="Beta-barrel_TonB_sf"/>
</dbReference>
<dbReference type="Gene3D" id="2.40.170.20">
    <property type="entry name" value="TonB-dependent receptor, beta-barrel domain"/>
    <property type="match status" value="1"/>
</dbReference>
<keyword evidence="2 8" id="KW-0813">Transport</keyword>
<evidence type="ECO:0000259" key="10">
    <source>
        <dbReference type="Pfam" id="PF07715"/>
    </source>
</evidence>
<accession>A0A2G0CDS2</accession>
<comment type="subcellular location">
    <subcellularLocation>
        <location evidence="1 8">Cell outer membrane</location>
        <topology evidence="1 8">Multi-pass membrane protein</topology>
    </subcellularLocation>
</comment>
<dbReference type="Proteomes" id="UP000226437">
    <property type="component" value="Unassembled WGS sequence"/>
</dbReference>
<dbReference type="InterPro" id="IPR008969">
    <property type="entry name" value="CarboxyPept-like_regulatory"/>
</dbReference>
<dbReference type="AlphaFoldDB" id="A0A2G0CDS2"/>
<dbReference type="InterPro" id="IPR023996">
    <property type="entry name" value="TonB-dep_OMP_SusC/RagA"/>
</dbReference>
<dbReference type="Gene3D" id="2.170.130.10">
    <property type="entry name" value="TonB-dependent receptor, plug domain"/>
    <property type="match status" value="1"/>
</dbReference>
<organism evidence="11 12">
    <name type="scientific">Neolewinella marina</name>
    <dbReference type="NCBI Taxonomy" id="438751"/>
    <lineage>
        <taxon>Bacteria</taxon>
        <taxon>Pseudomonadati</taxon>
        <taxon>Bacteroidota</taxon>
        <taxon>Saprospiria</taxon>
        <taxon>Saprospirales</taxon>
        <taxon>Lewinellaceae</taxon>
        <taxon>Neolewinella</taxon>
    </lineage>
</organism>
<dbReference type="OrthoDB" id="601197at2"/>
<proteinExistence type="inferred from homology"/>
<dbReference type="PANTHER" id="PTHR30069:SF29">
    <property type="entry name" value="HEMOGLOBIN AND HEMOGLOBIN-HAPTOGLOBIN-BINDING PROTEIN 1-RELATED"/>
    <property type="match status" value="1"/>
</dbReference>
<dbReference type="GO" id="GO:0009279">
    <property type="term" value="C:cell outer membrane"/>
    <property type="evidence" value="ECO:0007669"/>
    <property type="project" value="UniProtKB-SubCell"/>
</dbReference>
<gene>
    <name evidence="11" type="ORF">CGL56_12835</name>
</gene>
<evidence type="ECO:0000256" key="7">
    <source>
        <dbReference type="ARBA" id="ARBA00023237"/>
    </source>
</evidence>
<comment type="similarity">
    <text evidence="8">Belongs to the TonB-dependent receptor family.</text>
</comment>
<dbReference type="InterPro" id="IPR039426">
    <property type="entry name" value="TonB-dep_rcpt-like"/>
</dbReference>
<evidence type="ECO:0000256" key="4">
    <source>
        <dbReference type="ARBA" id="ARBA00022692"/>
    </source>
</evidence>
<dbReference type="InterPro" id="IPR012910">
    <property type="entry name" value="Plug_dom"/>
</dbReference>
<feature type="domain" description="TonB-dependent receptor plug" evidence="10">
    <location>
        <begin position="138"/>
        <end position="243"/>
    </location>
</feature>
<dbReference type="SUPFAM" id="SSF49464">
    <property type="entry name" value="Carboxypeptidase regulatory domain-like"/>
    <property type="match status" value="1"/>
</dbReference>
<evidence type="ECO:0000256" key="3">
    <source>
        <dbReference type="ARBA" id="ARBA00022452"/>
    </source>
</evidence>
<dbReference type="NCBIfam" id="TIGR04056">
    <property type="entry name" value="OMP_RagA_SusC"/>
    <property type="match status" value="1"/>
</dbReference>
<dbReference type="SUPFAM" id="SSF56935">
    <property type="entry name" value="Porins"/>
    <property type="match status" value="1"/>
</dbReference>
<keyword evidence="4 8" id="KW-0812">Transmembrane</keyword>
<keyword evidence="6 8" id="KW-0472">Membrane</keyword>
<evidence type="ECO:0000256" key="2">
    <source>
        <dbReference type="ARBA" id="ARBA00022448"/>
    </source>
</evidence>
<dbReference type="Gene3D" id="2.60.40.1120">
    <property type="entry name" value="Carboxypeptidase-like, regulatory domain"/>
    <property type="match status" value="1"/>
</dbReference>
<name>A0A2G0CDS2_9BACT</name>
<feature type="transmembrane region" description="Helical" evidence="9">
    <location>
        <begin position="21"/>
        <end position="41"/>
    </location>
</feature>
<keyword evidence="9" id="KW-1133">Transmembrane helix</keyword>
<evidence type="ECO:0000313" key="12">
    <source>
        <dbReference type="Proteomes" id="UP000226437"/>
    </source>
</evidence>
<dbReference type="GO" id="GO:0044718">
    <property type="term" value="P:siderophore transmembrane transport"/>
    <property type="evidence" value="ECO:0007669"/>
    <property type="project" value="TreeGrafter"/>
</dbReference>
<dbReference type="InterPro" id="IPR023997">
    <property type="entry name" value="TonB-dep_OMP_SusC/RagA_CS"/>
</dbReference>
<dbReference type="Pfam" id="PF13715">
    <property type="entry name" value="CarbopepD_reg_2"/>
    <property type="match status" value="1"/>
</dbReference>
<dbReference type="Pfam" id="PF07715">
    <property type="entry name" value="Plug"/>
    <property type="match status" value="1"/>
</dbReference>
<evidence type="ECO:0000256" key="6">
    <source>
        <dbReference type="ARBA" id="ARBA00023136"/>
    </source>
</evidence>
<keyword evidence="5" id="KW-0732">Signal</keyword>
<dbReference type="NCBIfam" id="TIGR04057">
    <property type="entry name" value="SusC_RagA_signa"/>
    <property type="match status" value="1"/>
</dbReference>
<dbReference type="GO" id="GO:0015344">
    <property type="term" value="F:siderophore uptake transmembrane transporter activity"/>
    <property type="evidence" value="ECO:0007669"/>
    <property type="project" value="TreeGrafter"/>
</dbReference>
<evidence type="ECO:0000256" key="9">
    <source>
        <dbReference type="SAM" id="Phobius"/>
    </source>
</evidence>
<protein>
    <submittedName>
        <fullName evidence="11">SusC/RagA family protein</fullName>
    </submittedName>
</protein>
<reference evidence="11 12" key="1">
    <citation type="submission" date="2017-10" db="EMBL/GenBank/DDBJ databases">
        <title>The draft genome sequence of Lewinella marina KCTC 32374.</title>
        <authorList>
            <person name="Wang K."/>
        </authorList>
    </citation>
    <scope>NUCLEOTIDE SEQUENCE [LARGE SCALE GENOMIC DNA]</scope>
    <source>
        <strain evidence="11 12">MKG-38</strain>
    </source>
</reference>
<sequence length="1051" mass="115456">MQHHQQQPSNGGRGTAATFRLILLFLLISISPGLFATGAGIDRTITGTVTDASGPLIGVNVIVKGTEGAGLVGTVTDLDGSYSITVPDGRDTLIFSYTGYKTREVPINGRSLIDLELSSDDQVLEEVVVVGYTTRKKGELTGSVASLDGEVLERTPNRDLAKSLSGRIPGLIVSDRGGYPGSTNDVSILIRGKSTLNNNSPLILIDNIPAASFSHLSPQDIESISVLKDGAAAIYGARAANGVILVTTKRGVTGAPRINVSSNVSLSTFSNAPDLMTSGQYAIYQNEVAARNGTVAPFTEDQIRGYTSGSDPVRFPSTDWADLTFADYAPEYRNSVSLSGGSENVKYFVSGDQLKQTGLYESRDLGFEQYQLRSNVDITVHPKVNLGVDVSGQFGNRTEPGVDDAFIYKHIYVNEPTEVGIYPNGLIGWGGENGANPAIMSSSASGFVDRVSSNLRSRLSYDIDLDGLTEGLSVQGFAGIRRWVTNTKAWYTPWEVFTFQEGTNEYISQPGFSQQGAERSLSETSWQFDEVMLNSTLRYNRSFGSHSVGGFIGMEQFTSEERSFRAERRGFPSDNHPELFAGSDEGQISTGGSREWARLNYFGSLSYDFDKKYFIDLTLRHDGSSNFGPGKRFGTFPGVAAAWALNREGFLAATSGWLDALKLRGSWALLGNDQIPPFQFLTRYDYGGPTNTARPNYYFFGTEGVRYNGYTSANVPNPDITWETAEMRNVGLNFALFDYKFTGDVNYFYQKREDILITRNASIPDVAGLTLPQENLGKVDNFGWEFQLGWKDRVGAVDFQLGSNLTLARNKVVFLDEAADVPDQLRREGFPMDSYIVYPTRGIFRDDAQVAATEVKLEGTVPGEPIYVDTNGDGTISDADRIRLYASNVPEIQYGVNGGLQYKGLDFNFLFQGQAKAQILVFFDQSGSRPAYLFTDRWTPENPNAPFPRAFAQDDPYSGNRSNPDNFQGADLWLKDASFLRLKEVELGYTFPKEKIKLGNLRISARGLNLLTMFSEVYDLGLDPEAAGYNNFRQSTYPSLKSYSLGLNLNF</sequence>
<evidence type="ECO:0000256" key="5">
    <source>
        <dbReference type="ARBA" id="ARBA00022729"/>
    </source>
</evidence>
<dbReference type="InterPro" id="IPR037066">
    <property type="entry name" value="Plug_dom_sf"/>
</dbReference>
<dbReference type="PROSITE" id="PS52016">
    <property type="entry name" value="TONB_DEPENDENT_REC_3"/>
    <property type="match status" value="1"/>
</dbReference>
<keyword evidence="7 8" id="KW-0998">Cell outer membrane</keyword>
<keyword evidence="3 8" id="KW-1134">Transmembrane beta strand</keyword>
<evidence type="ECO:0000256" key="1">
    <source>
        <dbReference type="ARBA" id="ARBA00004571"/>
    </source>
</evidence>
<evidence type="ECO:0000256" key="8">
    <source>
        <dbReference type="PROSITE-ProRule" id="PRU01360"/>
    </source>
</evidence>
<dbReference type="EMBL" id="PDLO01000005">
    <property type="protein sequence ID" value="PHK98070.1"/>
    <property type="molecule type" value="Genomic_DNA"/>
</dbReference>
<comment type="caution">
    <text evidence="11">The sequence shown here is derived from an EMBL/GenBank/DDBJ whole genome shotgun (WGS) entry which is preliminary data.</text>
</comment>
<dbReference type="PANTHER" id="PTHR30069">
    <property type="entry name" value="TONB-DEPENDENT OUTER MEMBRANE RECEPTOR"/>
    <property type="match status" value="1"/>
</dbReference>
<keyword evidence="12" id="KW-1185">Reference proteome</keyword>